<accession>A0A4P7UNZ8</accession>
<evidence type="ECO:0000313" key="1">
    <source>
        <dbReference type="EMBL" id="QCC86798.1"/>
    </source>
</evidence>
<name>A0A4P7UNZ8_DESDE</name>
<dbReference type="AlphaFoldDB" id="A0A4P7UNZ8"/>
<evidence type="ECO:0000313" key="2">
    <source>
        <dbReference type="Proteomes" id="UP000297065"/>
    </source>
</evidence>
<dbReference type="RefSeq" id="WP_136400848.1">
    <property type="nucleotide sequence ID" value="NZ_CP036295.1"/>
</dbReference>
<gene>
    <name evidence="1" type="ORF">DDIC_13090</name>
</gene>
<organism evidence="1 2">
    <name type="scientific">Desulfovibrio desulfuricans</name>
    <dbReference type="NCBI Taxonomy" id="876"/>
    <lineage>
        <taxon>Bacteria</taxon>
        <taxon>Pseudomonadati</taxon>
        <taxon>Thermodesulfobacteriota</taxon>
        <taxon>Desulfovibrionia</taxon>
        <taxon>Desulfovibrionales</taxon>
        <taxon>Desulfovibrionaceae</taxon>
        <taxon>Desulfovibrio</taxon>
    </lineage>
</organism>
<dbReference type="Proteomes" id="UP000297065">
    <property type="component" value="Chromosome"/>
</dbReference>
<sequence>MKKIDINDFCDCIAANMPYEDIKDMFNIKTKEQFKRYLYDASAKKGEIIKYEFPKNSNSRDISYLKDGSIKINANFVNQSLKKIMASNDDVNFNISFECESKRIVIEFC</sequence>
<protein>
    <submittedName>
        <fullName evidence="1">Uncharacterized protein</fullName>
    </submittedName>
</protein>
<dbReference type="EMBL" id="CP036295">
    <property type="protein sequence ID" value="QCC86798.1"/>
    <property type="molecule type" value="Genomic_DNA"/>
</dbReference>
<reference evidence="1 2" key="1">
    <citation type="submission" date="2019-02" db="EMBL/GenBank/DDBJ databases">
        <title>Complete Genome Sequence of Desulfovibrio desulfuricans IC1, a Sulfonate Utilizing Anaerobe.</title>
        <authorList>
            <person name="Day L.A."/>
            <person name="De Leon K.B."/>
            <person name="Wall J.D."/>
        </authorList>
    </citation>
    <scope>NUCLEOTIDE SEQUENCE [LARGE SCALE GENOMIC DNA]</scope>
    <source>
        <strain evidence="1 2">IC1</strain>
    </source>
</reference>
<proteinExistence type="predicted"/>